<reference evidence="2" key="2">
    <citation type="submission" date="2021-12" db="EMBL/GenBank/DDBJ databases">
        <title>Resequencing data analysis of finger millet.</title>
        <authorList>
            <person name="Hatakeyama M."/>
            <person name="Aluri S."/>
            <person name="Balachadran M.T."/>
            <person name="Sivarajan S.R."/>
            <person name="Poveda L."/>
            <person name="Shimizu-Inatsugi R."/>
            <person name="Schlapbach R."/>
            <person name="Sreeman S.M."/>
            <person name="Shimizu K.K."/>
        </authorList>
    </citation>
    <scope>NUCLEOTIDE SEQUENCE</scope>
</reference>
<reference evidence="2" key="1">
    <citation type="journal article" date="2018" name="DNA Res.">
        <title>Multiple hybrid de novo genome assembly of finger millet, an orphan allotetraploid crop.</title>
        <authorList>
            <person name="Hatakeyama M."/>
            <person name="Aluri S."/>
            <person name="Balachadran M.T."/>
            <person name="Sivarajan S.R."/>
            <person name="Patrignani A."/>
            <person name="Gruter S."/>
            <person name="Poveda L."/>
            <person name="Shimizu-Inatsugi R."/>
            <person name="Baeten J."/>
            <person name="Francoijs K.J."/>
            <person name="Nataraja K.N."/>
            <person name="Reddy Y.A.N."/>
            <person name="Phadnis S."/>
            <person name="Ravikumar R.L."/>
            <person name="Schlapbach R."/>
            <person name="Sreeman S.M."/>
            <person name="Shimizu K.K."/>
        </authorList>
    </citation>
    <scope>NUCLEOTIDE SEQUENCE</scope>
</reference>
<comment type="caution">
    <text evidence="2">The sequence shown here is derived from an EMBL/GenBank/DDBJ whole genome shotgun (WGS) entry which is preliminary data.</text>
</comment>
<evidence type="ECO:0000259" key="1">
    <source>
        <dbReference type="Pfam" id="PF03478"/>
    </source>
</evidence>
<protein>
    <recommendedName>
        <fullName evidence="1">KIB1-4 beta-propeller domain-containing protein</fullName>
    </recommendedName>
</protein>
<accession>A0AAV5E2N7</accession>
<dbReference type="PANTHER" id="PTHR33165">
    <property type="entry name" value="F-BOX DOMAIN CONTAINING PROTEIN-LIKE-RELATED"/>
    <property type="match status" value="1"/>
</dbReference>
<feature type="domain" description="KIB1-4 beta-propeller" evidence="1">
    <location>
        <begin position="44"/>
        <end position="277"/>
    </location>
</feature>
<gene>
    <name evidence="2" type="primary">gb03701</name>
    <name evidence="2" type="ORF">PR202_gb03701</name>
</gene>
<dbReference type="EMBL" id="BQKI01000073">
    <property type="protein sequence ID" value="GJN16684.1"/>
    <property type="molecule type" value="Genomic_DNA"/>
</dbReference>
<name>A0AAV5E2N7_ELECO</name>
<dbReference type="PROSITE" id="PS51257">
    <property type="entry name" value="PROKAR_LIPOPROTEIN"/>
    <property type="match status" value="1"/>
</dbReference>
<sequence>MIPRWTARIQDSSPSHGPCSTTTASSAGSCVVSMVNLCTSRVIQKKIPKFRDYYYFFSATDGGFLVLGEASFPDYRAWVFNPFTGFKVCFTVPMFSVATDIKAVAVTNTFPVMRLFVSDLWTYLGWAYPNAGDFHREYRAPYHSYHASMKQVGDNVYVANRHGSIAFINADNDEGNQQMTPIIEADEEAFWEWEGDAPSYYLVESAGELLLVTSRPIGEEGRLSVQVHKVDTERRVLEPVMDIGRRAIFISQVRSFVVDALPTIEVGCIYFVDATMESLFNDGIVATSFRLADQTQEDIMDWGNLRIWCGPSGPPTLVEVLSDYCRFVPLSQYKFVNSEEADELEGFEWDDDAGSKESDT</sequence>
<keyword evidence="3" id="KW-1185">Reference proteome</keyword>
<organism evidence="2 3">
    <name type="scientific">Eleusine coracana subsp. coracana</name>
    <dbReference type="NCBI Taxonomy" id="191504"/>
    <lineage>
        <taxon>Eukaryota</taxon>
        <taxon>Viridiplantae</taxon>
        <taxon>Streptophyta</taxon>
        <taxon>Embryophyta</taxon>
        <taxon>Tracheophyta</taxon>
        <taxon>Spermatophyta</taxon>
        <taxon>Magnoliopsida</taxon>
        <taxon>Liliopsida</taxon>
        <taxon>Poales</taxon>
        <taxon>Poaceae</taxon>
        <taxon>PACMAD clade</taxon>
        <taxon>Chloridoideae</taxon>
        <taxon>Cynodonteae</taxon>
        <taxon>Eleusininae</taxon>
        <taxon>Eleusine</taxon>
    </lineage>
</organism>
<dbReference type="Proteomes" id="UP001054889">
    <property type="component" value="Unassembled WGS sequence"/>
</dbReference>
<dbReference type="PANTHER" id="PTHR33165:SF30">
    <property type="entry name" value="DUF295 DOMAIN-CONTAINING PROTEIN"/>
    <property type="match status" value="1"/>
</dbReference>
<evidence type="ECO:0000313" key="3">
    <source>
        <dbReference type="Proteomes" id="UP001054889"/>
    </source>
</evidence>
<dbReference type="AlphaFoldDB" id="A0AAV5E2N7"/>
<evidence type="ECO:0000313" key="2">
    <source>
        <dbReference type="EMBL" id="GJN16684.1"/>
    </source>
</evidence>
<proteinExistence type="predicted"/>
<dbReference type="Pfam" id="PF03478">
    <property type="entry name" value="Beta-prop_KIB1-4"/>
    <property type="match status" value="1"/>
</dbReference>
<dbReference type="InterPro" id="IPR005174">
    <property type="entry name" value="KIB1-4_b-propeller"/>
</dbReference>